<name>A0A840HY34_9SPHN</name>
<dbReference type="InterPro" id="IPR029000">
    <property type="entry name" value="Cyclophilin-like_dom_sf"/>
</dbReference>
<evidence type="ECO:0000256" key="1">
    <source>
        <dbReference type="ARBA" id="ARBA00013194"/>
    </source>
</evidence>
<feature type="signal peptide" evidence="5">
    <location>
        <begin position="1"/>
        <end position="20"/>
    </location>
</feature>
<dbReference type="AlphaFoldDB" id="A0A840HY34"/>
<dbReference type="EMBL" id="JACHOV010000018">
    <property type="protein sequence ID" value="MBB4642903.1"/>
    <property type="molecule type" value="Genomic_DNA"/>
</dbReference>
<keyword evidence="8" id="KW-1185">Reference proteome</keyword>
<feature type="domain" description="PPIase cyclophilin-type" evidence="6">
    <location>
        <begin position="40"/>
        <end position="197"/>
    </location>
</feature>
<accession>A0A840HY34</accession>
<evidence type="ECO:0000313" key="7">
    <source>
        <dbReference type="EMBL" id="MBB4642903.1"/>
    </source>
</evidence>
<dbReference type="PANTHER" id="PTHR43246">
    <property type="entry name" value="PEPTIDYL-PROLYL CIS-TRANS ISOMERASE CYP38, CHLOROPLASTIC"/>
    <property type="match status" value="1"/>
</dbReference>
<dbReference type="InterPro" id="IPR002130">
    <property type="entry name" value="Cyclophilin-type_PPIase_dom"/>
</dbReference>
<keyword evidence="2" id="KW-0697">Rotamase</keyword>
<dbReference type="SUPFAM" id="SSF50891">
    <property type="entry name" value="Cyclophilin-like"/>
    <property type="match status" value="1"/>
</dbReference>
<protein>
    <recommendedName>
        <fullName evidence="1">peptidylprolyl isomerase</fullName>
        <ecNumber evidence="1">5.2.1.8</ecNumber>
    </recommendedName>
</protein>
<keyword evidence="3 7" id="KW-0413">Isomerase</keyword>
<keyword evidence="5" id="KW-0732">Signal</keyword>
<evidence type="ECO:0000259" key="6">
    <source>
        <dbReference type="PROSITE" id="PS50072"/>
    </source>
</evidence>
<gene>
    <name evidence="7" type="ORF">HNQ99_003239</name>
</gene>
<proteinExistence type="predicted"/>
<evidence type="ECO:0000256" key="2">
    <source>
        <dbReference type="ARBA" id="ARBA00023110"/>
    </source>
</evidence>
<sequence>MRVFCLVAAAASLTSSVALARPLAKSDPASVRVRIVTSEGSIVVALDSRRAPKTTANFLAYVDDGRLDGTSFYRAARRQDTPGHGYIQGGTRTDARRTLPPVAHEPTSSTGIRHLDGTISMARRDKPGSAMGNFFITVGSNSSLDAQGGNAGYAAFGHVTSGMETVRRILGKATGGGTGAMRGQMILQPVRLLKVQRIDGTPKPTGRAKPWLIQLPDFSKMNKASR</sequence>
<dbReference type="Gene3D" id="2.40.100.10">
    <property type="entry name" value="Cyclophilin-like"/>
    <property type="match status" value="1"/>
</dbReference>
<reference evidence="7 8" key="1">
    <citation type="submission" date="2020-08" db="EMBL/GenBank/DDBJ databases">
        <title>Genomic Encyclopedia of Type Strains, Phase IV (KMG-IV): sequencing the most valuable type-strain genomes for metagenomic binning, comparative biology and taxonomic classification.</title>
        <authorList>
            <person name="Goeker M."/>
        </authorList>
    </citation>
    <scope>NUCLEOTIDE SEQUENCE [LARGE SCALE GENOMIC DNA]</scope>
    <source>
        <strain evidence="7 8">DSM 7465</strain>
    </source>
</reference>
<dbReference type="InterPro" id="IPR044665">
    <property type="entry name" value="E_coli_cyclophilin_A-like"/>
</dbReference>
<evidence type="ECO:0000256" key="5">
    <source>
        <dbReference type="SAM" id="SignalP"/>
    </source>
</evidence>
<feature type="region of interest" description="Disordered" evidence="4">
    <location>
        <begin position="80"/>
        <end position="110"/>
    </location>
</feature>
<dbReference type="EC" id="5.2.1.8" evidence="1"/>
<evidence type="ECO:0000313" key="8">
    <source>
        <dbReference type="Proteomes" id="UP000575068"/>
    </source>
</evidence>
<evidence type="ECO:0000256" key="3">
    <source>
        <dbReference type="ARBA" id="ARBA00023235"/>
    </source>
</evidence>
<feature type="chain" id="PRO_5032958848" description="peptidylprolyl isomerase" evidence="5">
    <location>
        <begin position="21"/>
        <end position="226"/>
    </location>
</feature>
<dbReference type="PROSITE" id="PS50072">
    <property type="entry name" value="CSA_PPIASE_2"/>
    <property type="match status" value="1"/>
</dbReference>
<dbReference type="Pfam" id="PF00160">
    <property type="entry name" value="Pro_isomerase"/>
    <property type="match status" value="1"/>
</dbReference>
<dbReference type="Proteomes" id="UP000575068">
    <property type="component" value="Unassembled WGS sequence"/>
</dbReference>
<dbReference type="RefSeq" id="WP_184477374.1">
    <property type="nucleotide sequence ID" value="NZ_JACHOV010000018.1"/>
</dbReference>
<evidence type="ECO:0000256" key="4">
    <source>
        <dbReference type="SAM" id="MobiDB-lite"/>
    </source>
</evidence>
<dbReference type="GO" id="GO:0003755">
    <property type="term" value="F:peptidyl-prolyl cis-trans isomerase activity"/>
    <property type="evidence" value="ECO:0007669"/>
    <property type="project" value="UniProtKB-KW"/>
</dbReference>
<organism evidence="7 8">
    <name type="scientific">Rhizorhapis suberifaciens</name>
    <name type="common">corky root of lettuce</name>
    <dbReference type="NCBI Taxonomy" id="13656"/>
    <lineage>
        <taxon>Bacteria</taxon>
        <taxon>Pseudomonadati</taxon>
        <taxon>Pseudomonadota</taxon>
        <taxon>Alphaproteobacteria</taxon>
        <taxon>Sphingomonadales</taxon>
        <taxon>Sphingomonadaceae</taxon>
        <taxon>Rhizorhapis</taxon>
    </lineage>
</organism>
<comment type="caution">
    <text evidence="7">The sequence shown here is derived from an EMBL/GenBank/DDBJ whole genome shotgun (WGS) entry which is preliminary data.</text>
</comment>